<dbReference type="Proteomes" id="UP001596500">
    <property type="component" value="Unassembled WGS sequence"/>
</dbReference>
<reference evidence="2" key="1">
    <citation type="journal article" date="2019" name="Int. J. Syst. Evol. Microbiol.">
        <title>The Global Catalogue of Microorganisms (GCM) 10K type strain sequencing project: providing services to taxonomists for standard genome sequencing and annotation.</title>
        <authorList>
            <consortium name="The Broad Institute Genomics Platform"/>
            <consortium name="The Broad Institute Genome Sequencing Center for Infectious Disease"/>
            <person name="Wu L."/>
            <person name="Ma J."/>
        </authorList>
    </citation>
    <scope>NUCLEOTIDE SEQUENCE [LARGE SCALE GENOMIC DNA]</scope>
    <source>
        <strain evidence="2">CGMCC 1.12942</strain>
    </source>
</reference>
<dbReference type="RefSeq" id="WP_379862861.1">
    <property type="nucleotide sequence ID" value="NZ_JBHTBW010000003.1"/>
</dbReference>
<comment type="caution">
    <text evidence="1">The sequence shown here is derived from an EMBL/GenBank/DDBJ whole genome shotgun (WGS) entry which is preliminary data.</text>
</comment>
<evidence type="ECO:0000313" key="2">
    <source>
        <dbReference type="Proteomes" id="UP001596500"/>
    </source>
</evidence>
<sequence>MQISTKDLQYLTDEMSWELLAMKKCHHAAREVQDPAIATLINQVGQMHQRHYETLLVQLQMATGAGTPMPATAQMPQMTQ</sequence>
<keyword evidence="2" id="KW-1185">Reference proteome</keyword>
<organism evidence="1 2">
    <name type="scientific">Laceyella putida</name>
    <dbReference type="NCBI Taxonomy" id="110101"/>
    <lineage>
        <taxon>Bacteria</taxon>
        <taxon>Bacillati</taxon>
        <taxon>Bacillota</taxon>
        <taxon>Bacilli</taxon>
        <taxon>Bacillales</taxon>
        <taxon>Thermoactinomycetaceae</taxon>
        <taxon>Laceyella</taxon>
    </lineage>
</organism>
<name>A0ABW2RFD5_9BACL</name>
<protein>
    <recommendedName>
        <fullName evidence="3">Spore coat protein</fullName>
    </recommendedName>
</protein>
<evidence type="ECO:0008006" key="3">
    <source>
        <dbReference type="Google" id="ProtNLM"/>
    </source>
</evidence>
<evidence type="ECO:0000313" key="1">
    <source>
        <dbReference type="EMBL" id="MFC7439678.1"/>
    </source>
</evidence>
<gene>
    <name evidence="1" type="ORF">ACFQNG_00645</name>
</gene>
<proteinExistence type="predicted"/>
<accession>A0ABW2RFD5</accession>
<dbReference type="EMBL" id="JBHTBW010000003">
    <property type="protein sequence ID" value="MFC7439678.1"/>
    <property type="molecule type" value="Genomic_DNA"/>
</dbReference>